<dbReference type="EMBL" id="RJTM01000108">
    <property type="protein sequence ID" value="RNL82966.1"/>
    <property type="molecule type" value="Genomic_DNA"/>
</dbReference>
<sequence>MIALRVRHCSFESSLWKNSRDQRISHLKSILDGGVLLSKSKEEIMELLGDEYNHYYVDQWKYFVRDLKSLPYKIYLEIEFRNNIVADCRVKLI</sequence>
<organism evidence="1 2">
    <name type="scientific">Sinomicrobium pectinilyticum</name>
    <dbReference type="NCBI Taxonomy" id="1084421"/>
    <lineage>
        <taxon>Bacteria</taxon>
        <taxon>Pseudomonadati</taxon>
        <taxon>Bacteroidota</taxon>
        <taxon>Flavobacteriia</taxon>
        <taxon>Flavobacteriales</taxon>
        <taxon>Flavobacteriaceae</taxon>
        <taxon>Sinomicrobium</taxon>
    </lineage>
</organism>
<gene>
    <name evidence="1" type="ORF">ED312_16290</name>
</gene>
<reference evidence="1 2" key="1">
    <citation type="submission" date="2018-10" db="EMBL/GenBank/DDBJ databases">
        <title>Sinomicrobium pectinilyticum sp. nov., a pectinase-producing bacterium isolated from alkaline and saline soil, and emended description of the genus Sinomicrobium.</title>
        <authorList>
            <person name="Cheng B."/>
            <person name="Li C."/>
            <person name="Lai Q."/>
            <person name="Du M."/>
            <person name="Shao Z."/>
            <person name="Xu P."/>
            <person name="Yang C."/>
        </authorList>
    </citation>
    <scope>NUCLEOTIDE SEQUENCE [LARGE SCALE GENOMIC DNA]</scope>
    <source>
        <strain evidence="1 2">5DNS001</strain>
    </source>
</reference>
<proteinExistence type="predicted"/>
<dbReference type="Proteomes" id="UP000267469">
    <property type="component" value="Unassembled WGS sequence"/>
</dbReference>
<evidence type="ECO:0000313" key="2">
    <source>
        <dbReference type="Proteomes" id="UP000267469"/>
    </source>
</evidence>
<accession>A0A3N0E540</accession>
<name>A0A3N0E540_SINP1</name>
<comment type="caution">
    <text evidence="1">The sequence shown here is derived from an EMBL/GenBank/DDBJ whole genome shotgun (WGS) entry which is preliminary data.</text>
</comment>
<dbReference type="AlphaFoldDB" id="A0A3N0E540"/>
<evidence type="ECO:0000313" key="1">
    <source>
        <dbReference type="EMBL" id="RNL82966.1"/>
    </source>
</evidence>
<keyword evidence="2" id="KW-1185">Reference proteome</keyword>
<protein>
    <submittedName>
        <fullName evidence="1">Uncharacterized protein</fullName>
    </submittedName>
</protein>